<feature type="region of interest" description="Disordered" evidence="5">
    <location>
        <begin position="466"/>
        <end position="501"/>
    </location>
</feature>
<gene>
    <name evidence="7" type="ORF">HS088_TW18G00032</name>
</gene>
<dbReference type="PANTHER" id="PTHR46807">
    <property type="entry name" value="TRANSCRIPTION FACTOR PIF3"/>
    <property type="match status" value="1"/>
</dbReference>
<keyword evidence="3" id="KW-0804">Transcription</keyword>
<keyword evidence="2" id="KW-0805">Transcription regulation</keyword>
<dbReference type="SMART" id="SM00353">
    <property type="entry name" value="HLH"/>
    <property type="match status" value="1"/>
</dbReference>
<dbReference type="GO" id="GO:0010017">
    <property type="term" value="P:red or far-red light signaling pathway"/>
    <property type="evidence" value="ECO:0007669"/>
    <property type="project" value="UniProtKB-ARBA"/>
</dbReference>
<dbReference type="InterPro" id="IPR044273">
    <property type="entry name" value="PIF3-like"/>
</dbReference>
<keyword evidence="4" id="KW-0539">Nucleus</keyword>
<evidence type="ECO:0000259" key="6">
    <source>
        <dbReference type="PROSITE" id="PS50888"/>
    </source>
</evidence>
<dbReference type="SUPFAM" id="SSF47459">
    <property type="entry name" value="HLH, helix-loop-helix DNA-binding domain"/>
    <property type="match status" value="1"/>
</dbReference>
<reference evidence="7 8" key="1">
    <citation type="journal article" date="2020" name="Nat. Commun.">
        <title>Genome of Tripterygium wilfordii and identification of cytochrome P450 involved in triptolide biosynthesis.</title>
        <authorList>
            <person name="Tu L."/>
            <person name="Su P."/>
            <person name="Zhang Z."/>
            <person name="Gao L."/>
            <person name="Wang J."/>
            <person name="Hu T."/>
            <person name="Zhou J."/>
            <person name="Zhang Y."/>
            <person name="Zhao Y."/>
            <person name="Liu Y."/>
            <person name="Song Y."/>
            <person name="Tong Y."/>
            <person name="Lu Y."/>
            <person name="Yang J."/>
            <person name="Xu C."/>
            <person name="Jia M."/>
            <person name="Peters R.J."/>
            <person name="Huang L."/>
            <person name="Gao W."/>
        </authorList>
    </citation>
    <scope>NUCLEOTIDE SEQUENCE [LARGE SCALE GENOMIC DNA]</scope>
    <source>
        <strain evidence="8">cv. XIE 37</strain>
        <tissue evidence="7">Leaf</tissue>
    </source>
</reference>
<protein>
    <submittedName>
        <fullName evidence="7">Transcription factor PIF4-like isoform X1</fullName>
    </submittedName>
</protein>
<evidence type="ECO:0000256" key="3">
    <source>
        <dbReference type="ARBA" id="ARBA00023163"/>
    </source>
</evidence>
<dbReference type="GO" id="GO:0003700">
    <property type="term" value="F:DNA-binding transcription factor activity"/>
    <property type="evidence" value="ECO:0007669"/>
    <property type="project" value="InterPro"/>
</dbReference>
<feature type="compositionally biased region" description="Polar residues" evidence="5">
    <location>
        <begin position="242"/>
        <end position="263"/>
    </location>
</feature>
<evidence type="ECO:0000256" key="2">
    <source>
        <dbReference type="ARBA" id="ARBA00023015"/>
    </source>
</evidence>
<dbReference type="PANTHER" id="PTHR46807:SF7">
    <property type="entry name" value="BHLH DOMAIN-CONTAINING PROTEIN"/>
    <property type="match status" value="1"/>
</dbReference>
<evidence type="ECO:0000256" key="1">
    <source>
        <dbReference type="ARBA" id="ARBA00004123"/>
    </source>
</evidence>
<dbReference type="FunFam" id="4.10.280.10:FF:000004">
    <property type="entry name" value="Basic helix-loop-helix transcription factor"/>
    <property type="match status" value="1"/>
</dbReference>
<dbReference type="InterPro" id="IPR036638">
    <property type="entry name" value="HLH_DNA-bd_sf"/>
</dbReference>
<dbReference type="Gene3D" id="4.10.280.10">
    <property type="entry name" value="Helix-loop-helix DNA-binding domain"/>
    <property type="match status" value="1"/>
</dbReference>
<dbReference type="PROSITE" id="PS50888">
    <property type="entry name" value="BHLH"/>
    <property type="match status" value="1"/>
</dbReference>
<accession>A0A7J7CBQ3</accession>
<dbReference type="FunCoup" id="A0A7J7CBQ3">
    <property type="interactions" value="930"/>
</dbReference>
<dbReference type="Proteomes" id="UP000593562">
    <property type="component" value="Unassembled WGS sequence"/>
</dbReference>
<dbReference type="InterPro" id="IPR011598">
    <property type="entry name" value="bHLH_dom"/>
</dbReference>
<evidence type="ECO:0000313" key="8">
    <source>
        <dbReference type="Proteomes" id="UP000593562"/>
    </source>
</evidence>
<proteinExistence type="predicted"/>
<dbReference type="CDD" id="cd11445">
    <property type="entry name" value="bHLH_AtPIF_like"/>
    <property type="match status" value="1"/>
</dbReference>
<feature type="compositionally biased region" description="Polar residues" evidence="5">
    <location>
        <begin position="466"/>
        <end position="476"/>
    </location>
</feature>
<dbReference type="GO" id="GO:0005634">
    <property type="term" value="C:nucleus"/>
    <property type="evidence" value="ECO:0007669"/>
    <property type="project" value="UniProtKB-SubCell"/>
</dbReference>
<sequence length="501" mass="54820">MNHWNFEADVPFSNQKKAMGPDNELIELLWRDGQVVFNSQTHRKSSTLIQDDETLSCIQFPHDDSFDKEFCSSFLSELTYADPIETDKSIRQVDDENFVKFGASDSTKVKHPVVSAYTGNSMPPPKIQIPIQSQHNNNNVGGFVKASHIAVPIMGESNLPSGQFRGKMSGNVKQGELRECSLMTLGSSHCGSNQIPNDLDTSRASSNGFGTTGLSGGSSKYEGRKVVSQSDKGEAETLEPAVTSSPGGSSSNLGKTDNQSSGFSDHKRKGRDGEESECQSEAAELESATGSKYARKSISARRNRAAEVHNLSERRRRDRINEKMKALQELIPNCNKTDKASMLDEAIEYLKSLQLQLQVMWMATGMAPMVFPGVQHYMSRTSMGMGSPPLPSMQNPLHLSHVPLVDPQSISMAPAQSQAMMCQTPFLNPVNYQHQMQNPSFPDQYAQFMASHHLQTASQPMNMVRPNSQPVQQSQMMAAPGGSIGPFNRGAANGDTSHAAI</sequence>
<dbReference type="EMBL" id="JAAARO010000018">
    <property type="protein sequence ID" value="KAF5731355.1"/>
    <property type="molecule type" value="Genomic_DNA"/>
</dbReference>
<keyword evidence="8" id="KW-1185">Reference proteome</keyword>
<dbReference type="GO" id="GO:0046983">
    <property type="term" value="F:protein dimerization activity"/>
    <property type="evidence" value="ECO:0007669"/>
    <property type="project" value="InterPro"/>
</dbReference>
<dbReference type="OrthoDB" id="690068at2759"/>
<evidence type="ECO:0000256" key="4">
    <source>
        <dbReference type="ARBA" id="ARBA00023242"/>
    </source>
</evidence>
<evidence type="ECO:0000256" key="5">
    <source>
        <dbReference type="SAM" id="MobiDB-lite"/>
    </source>
</evidence>
<evidence type="ECO:0000313" key="7">
    <source>
        <dbReference type="EMBL" id="KAF5731355.1"/>
    </source>
</evidence>
<feature type="region of interest" description="Disordered" evidence="5">
    <location>
        <begin position="189"/>
        <end position="308"/>
    </location>
</feature>
<dbReference type="InterPro" id="IPR047265">
    <property type="entry name" value="PIF1-like_bHLH"/>
</dbReference>
<dbReference type="InParanoid" id="A0A7J7CBQ3"/>
<dbReference type="AlphaFoldDB" id="A0A7J7CBQ3"/>
<comment type="caution">
    <text evidence="7">The sequence shown here is derived from an EMBL/GenBank/DDBJ whole genome shotgun (WGS) entry which is preliminary data.</text>
</comment>
<feature type="compositionally biased region" description="Basic and acidic residues" evidence="5">
    <location>
        <begin position="221"/>
        <end position="235"/>
    </location>
</feature>
<feature type="domain" description="BHLH" evidence="6">
    <location>
        <begin position="304"/>
        <end position="353"/>
    </location>
</feature>
<name>A0A7J7CBQ3_TRIWF</name>
<organism evidence="7 8">
    <name type="scientific">Tripterygium wilfordii</name>
    <name type="common">Thunder God vine</name>
    <dbReference type="NCBI Taxonomy" id="458696"/>
    <lineage>
        <taxon>Eukaryota</taxon>
        <taxon>Viridiplantae</taxon>
        <taxon>Streptophyta</taxon>
        <taxon>Embryophyta</taxon>
        <taxon>Tracheophyta</taxon>
        <taxon>Spermatophyta</taxon>
        <taxon>Magnoliopsida</taxon>
        <taxon>eudicotyledons</taxon>
        <taxon>Gunneridae</taxon>
        <taxon>Pentapetalae</taxon>
        <taxon>rosids</taxon>
        <taxon>fabids</taxon>
        <taxon>Celastrales</taxon>
        <taxon>Celastraceae</taxon>
        <taxon>Tripterygium</taxon>
    </lineage>
</organism>
<dbReference type="Pfam" id="PF00010">
    <property type="entry name" value="HLH"/>
    <property type="match status" value="1"/>
</dbReference>
<feature type="compositionally biased region" description="Basic residues" evidence="5">
    <location>
        <begin position="293"/>
        <end position="303"/>
    </location>
</feature>
<comment type="subcellular location">
    <subcellularLocation>
        <location evidence="1">Nucleus</location>
    </subcellularLocation>
</comment>